<dbReference type="VEuPathDB" id="VectorBase:LLOJ000766"/>
<dbReference type="EMBL" id="GITU01007392">
    <property type="protein sequence ID" value="MBC1176095.1"/>
    <property type="molecule type" value="Transcribed_RNA"/>
</dbReference>
<evidence type="ECO:0000259" key="3">
    <source>
        <dbReference type="PROSITE" id="PS50836"/>
    </source>
</evidence>
<evidence type="ECO:0000313" key="6">
    <source>
        <dbReference type="EnsemblMetazoa" id="LLOJ000766-PA"/>
    </source>
</evidence>
<dbReference type="CDD" id="cd09631">
    <property type="entry name" value="DOMON_DOH"/>
    <property type="match status" value="1"/>
</dbReference>
<dbReference type="EMBL" id="AJWK01003100">
    <property type="status" value="NOT_ANNOTATED_CDS"/>
    <property type="molecule type" value="Genomic_DNA"/>
</dbReference>
<dbReference type="InterPro" id="IPR052126">
    <property type="entry name" value="Spindle_Org/Thrombomodulin"/>
</dbReference>
<reference evidence="6" key="3">
    <citation type="submission" date="2020-05" db="UniProtKB">
        <authorList>
            <consortium name="EnsemblMetazoa"/>
        </authorList>
    </citation>
    <scope>IDENTIFICATION</scope>
    <source>
        <strain evidence="6">Jacobina</strain>
    </source>
</reference>
<organism evidence="6 7">
    <name type="scientific">Lutzomyia longipalpis</name>
    <name type="common">Sand fly</name>
    <dbReference type="NCBI Taxonomy" id="7200"/>
    <lineage>
        <taxon>Eukaryota</taxon>
        <taxon>Metazoa</taxon>
        <taxon>Ecdysozoa</taxon>
        <taxon>Arthropoda</taxon>
        <taxon>Hexapoda</taxon>
        <taxon>Insecta</taxon>
        <taxon>Pterygota</taxon>
        <taxon>Neoptera</taxon>
        <taxon>Endopterygota</taxon>
        <taxon>Diptera</taxon>
        <taxon>Nematocera</taxon>
        <taxon>Psychodoidea</taxon>
        <taxon>Psychodidae</taxon>
        <taxon>Lutzomyia</taxon>
        <taxon>Lutzomyia</taxon>
    </lineage>
</organism>
<feature type="domain" description="DM13" evidence="4">
    <location>
        <begin position="1"/>
        <end position="75"/>
    </location>
</feature>
<accession>A0A1B0C9Z4</accession>
<feature type="compositionally biased region" description="Basic and acidic residues" evidence="2">
    <location>
        <begin position="747"/>
        <end position="756"/>
    </location>
</feature>
<evidence type="ECO:0000313" key="5">
    <source>
        <dbReference type="EMBL" id="MBC1176095.1"/>
    </source>
</evidence>
<dbReference type="PANTHER" id="PTHR24036:SF13">
    <property type="entry name" value="PROTEIN SKELETOR, ISOFORMS D_E"/>
    <property type="match status" value="1"/>
</dbReference>
<dbReference type="SMART" id="SM00686">
    <property type="entry name" value="DM13"/>
    <property type="match status" value="2"/>
</dbReference>
<dbReference type="SMART" id="SM00664">
    <property type="entry name" value="DoH"/>
    <property type="match status" value="1"/>
</dbReference>
<dbReference type="PROSITE" id="PS50836">
    <property type="entry name" value="DOMON"/>
    <property type="match status" value="1"/>
</dbReference>
<reference evidence="7" key="1">
    <citation type="submission" date="2012-05" db="EMBL/GenBank/DDBJ databases">
        <title>Whole Genome Assembly of Lutzomyia longipalpis.</title>
        <authorList>
            <person name="Richards S."/>
            <person name="Qu C."/>
            <person name="Dillon R."/>
            <person name="Worley K."/>
            <person name="Scherer S."/>
            <person name="Batterton M."/>
            <person name="Taylor A."/>
            <person name="Hawes A."/>
            <person name="Hernandez B."/>
            <person name="Kovar C."/>
            <person name="Mandapat C."/>
            <person name="Pham C."/>
            <person name="Qu C."/>
            <person name="Jing C."/>
            <person name="Bess C."/>
            <person name="Bandaranaike D."/>
            <person name="Ngo D."/>
            <person name="Ongeri F."/>
            <person name="Arias F."/>
            <person name="Lara F."/>
            <person name="Weissenberger G."/>
            <person name="Kamau G."/>
            <person name="Han H."/>
            <person name="Shen H."/>
            <person name="Dinh H."/>
            <person name="Khalil I."/>
            <person name="Jones J."/>
            <person name="Shafer J."/>
            <person name="Jayaseelan J."/>
            <person name="Quiroz J."/>
            <person name="Blankenburg K."/>
            <person name="Nguyen L."/>
            <person name="Jackson L."/>
            <person name="Francisco L."/>
            <person name="Tang L.-Y."/>
            <person name="Pu L.-L."/>
            <person name="Perales L."/>
            <person name="Lorensuhewa L."/>
            <person name="Munidasa M."/>
            <person name="Coyle M."/>
            <person name="Taylor M."/>
            <person name="Puazo M."/>
            <person name="Firestine M."/>
            <person name="Scheel M."/>
            <person name="Javaid M."/>
            <person name="Wang M."/>
            <person name="Li M."/>
            <person name="Tabassum N."/>
            <person name="Saada N."/>
            <person name="Osuji N."/>
            <person name="Aqrawi P."/>
            <person name="Fu Q."/>
            <person name="Thornton R."/>
            <person name="Raj R."/>
            <person name="Goodspeed R."/>
            <person name="Mata R."/>
            <person name="Najjar R."/>
            <person name="Gubbala S."/>
            <person name="Lee S."/>
            <person name="Denson S."/>
            <person name="Patil S."/>
            <person name="Macmil S."/>
            <person name="Qi S."/>
            <person name="Matskevitch T."/>
            <person name="Palculict T."/>
            <person name="Mathew T."/>
            <person name="Vee V."/>
            <person name="Velamala V."/>
            <person name="Korchina V."/>
            <person name="Cai W."/>
            <person name="Liu W."/>
            <person name="Dai W."/>
            <person name="Zou X."/>
            <person name="Zhu Y."/>
            <person name="Zhang Y."/>
            <person name="Wu Y.-Q."/>
            <person name="Xin Y."/>
            <person name="Nazarath L."/>
            <person name="Kovar C."/>
            <person name="Han Y."/>
            <person name="Muzny D."/>
            <person name="Gibbs R."/>
        </authorList>
    </citation>
    <scope>NUCLEOTIDE SEQUENCE [LARGE SCALE GENOMIC DNA]</scope>
    <source>
        <strain evidence="7">Jacobina</strain>
    </source>
</reference>
<feature type="domain" description="DM13" evidence="4">
    <location>
        <begin position="83"/>
        <end position="190"/>
    </location>
</feature>
<dbReference type="InterPro" id="IPR005018">
    <property type="entry name" value="DOMON_domain"/>
</dbReference>
<dbReference type="InterPro" id="IPR057443">
    <property type="entry name" value="At5g54830-like"/>
</dbReference>
<dbReference type="InterPro" id="IPR045266">
    <property type="entry name" value="DOH_DOMON"/>
</dbReference>
<feature type="compositionally biased region" description="Acidic residues" evidence="2">
    <location>
        <begin position="389"/>
        <end position="400"/>
    </location>
</feature>
<sequence>FSHKAAYFYVGNSRRPTNQGAWRLRDERGSTGVLRRYRNKDITLSLPEGKTLRDIKWFSVWCDEFAVNFGDVTIPKNLDFPRPQKIGALAGVHNVGSDNIVIVDAQTLLVPNFNYDGEAPDAKFWVGRGPKPSPHGIRIPDENGKETPLRKYERKTIVLTLPGELTVFDINHFGVWCEAFTVDFGHVRIPEGIVVPPSLKMLGVSPQSKLNCEVLFDDLAFEVRWAVAGESVVVQLVAKLDNNEYMSFGVSPDLKKTVMVGADVAVAWVDKATGKGYAYDYFLDDKSQCSGQRGSCPDSKINENTNSIRLLNAAMVNGYSIVTYQRPLKASDSLDLPIYTNGSQAIVWAIGPLNQRYEVSFHSQYTKGNRLIDFGRQPIWNCPTPDSDKTDEEESVEEEYYDRRPSRRPEHQPIVQEHQPNRRQEIIEAPRPVPTPRPANKNGAWDIPPIQCYEPEDGVFYAQMGPTGGKQGYPAITGHVGWGISWYINGLLIPEINVVRGKTYTFVVEGGFDPEIPAKYHPFYITDDPVGGYEYKTPEEKANVRIFAGVHRSRNGAIAPIGVGRLCNWTPDIDGPGADEYSSFGAYQRSLTLKCDEGEPGIITWTPDQNTPDTVYYQCFTHRYLGWKINVLDTCEEAHPTNIDEVYASPESSEGLDAEPSIRHETKLRPTDNFLLQHESNLIKNHNMNGSPPKIQFDLQGGSDITKLISDGIRAAELLEEEIAKPNRTTTTTGPPPSPESMNQGEEIPKQKPKQPEIKIPSQHFIQPSQGPGLPVFLRPPQSGQFFRPAKVPMRRNPSYTFERRPIVRPYRPYVVPQPSMLISHYQKPIAPAFLRPFLKVKPVPIKPLATVLLLGEPTEIKPLRQTPEKKLSSLPMRIPYLDSNPISIKKSDYPMAKPMTTGKLPPAVAASIKEPILAEKKYPSVKYSVAIDSKELQSTYKPATNTGFQPEKVVVEGGFKPILKRRKDEESVEEIEERQPLRRVDVIAEIDEAIEGDALFINQDQKKDQAFEPMFIPSPPDSVDDVAQDTSSSASSATPKPTEDLNDLADLADMEFEEGEDKMAVAAERFDTYYLPPDNKKHRPQ</sequence>
<dbReference type="Pfam" id="PF03351">
    <property type="entry name" value="DOMON"/>
    <property type="match status" value="1"/>
</dbReference>
<evidence type="ECO:0000256" key="1">
    <source>
        <dbReference type="ARBA" id="ARBA00022737"/>
    </source>
</evidence>
<dbReference type="PANTHER" id="PTHR24036">
    <property type="entry name" value="SKELETOR-RELATED"/>
    <property type="match status" value="1"/>
</dbReference>
<feature type="compositionally biased region" description="Low complexity" evidence="2">
    <location>
        <begin position="1029"/>
        <end position="1039"/>
    </location>
</feature>
<keyword evidence="1" id="KW-0677">Repeat</keyword>
<dbReference type="InterPro" id="IPR019545">
    <property type="entry name" value="DM13_domain"/>
</dbReference>
<dbReference type="AlphaFoldDB" id="A0A1B0C9Z4"/>
<dbReference type="Pfam" id="PF25489">
    <property type="entry name" value="At5g54830"/>
    <property type="match status" value="1"/>
</dbReference>
<dbReference type="PROSITE" id="PS51549">
    <property type="entry name" value="DM13"/>
    <property type="match status" value="2"/>
</dbReference>
<keyword evidence="7" id="KW-1185">Reference proteome</keyword>
<protein>
    <submittedName>
        <fullName evidence="5">Protein to be involved in spindle matrix formation</fullName>
    </submittedName>
</protein>
<proteinExistence type="predicted"/>
<feature type="region of interest" description="Disordered" evidence="2">
    <location>
        <begin position="720"/>
        <end position="756"/>
    </location>
</feature>
<name>A0A1B0C9Z4_LUTLO</name>
<reference evidence="5" key="2">
    <citation type="journal article" date="2020" name="BMC">
        <title>Leishmania infection induces a limited differential gene expression in the sand fly midgut.</title>
        <authorList>
            <person name="Coutinho-Abreu I.V."/>
            <person name="Serafim T.D."/>
            <person name="Meneses C."/>
            <person name="Kamhawi S."/>
            <person name="Oliveira F."/>
            <person name="Valenzuela J.G."/>
        </authorList>
    </citation>
    <scope>NUCLEOTIDE SEQUENCE</scope>
    <source>
        <strain evidence="5">Jacobina</strain>
        <tissue evidence="5">Midgut</tissue>
    </source>
</reference>
<dbReference type="Proteomes" id="UP000092461">
    <property type="component" value="Unassembled WGS sequence"/>
</dbReference>
<feature type="region of interest" description="Disordered" evidence="2">
    <location>
        <begin position="382"/>
        <end position="414"/>
    </location>
</feature>
<dbReference type="VEuPathDB" id="VectorBase:LLONM1_003549"/>
<evidence type="ECO:0000256" key="2">
    <source>
        <dbReference type="SAM" id="MobiDB-lite"/>
    </source>
</evidence>
<feature type="compositionally biased region" description="Basic and acidic residues" evidence="2">
    <location>
        <begin position="401"/>
        <end position="411"/>
    </location>
</feature>
<dbReference type="EnsemblMetazoa" id="LLOJ000766-RA">
    <property type="protein sequence ID" value="LLOJ000766-PA"/>
    <property type="gene ID" value="LLOJ000766"/>
</dbReference>
<evidence type="ECO:0000259" key="4">
    <source>
        <dbReference type="PROSITE" id="PS51549"/>
    </source>
</evidence>
<dbReference type="Pfam" id="PF10517">
    <property type="entry name" value="DM13"/>
    <property type="match status" value="2"/>
</dbReference>
<feature type="domain" description="DOMON" evidence="3">
    <location>
        <begin position="219"/>
        <end position="351"/>
    </location>
</feature>
<feature type="region of interest" description="Disordered" evidence="2">
    <location>
        <begin position="1015"/>
        <end position="1047"/>
    </location>
</feature>
<evidence type="ECO:0000313" key="7">
    <source>
        <dbReference type="Proteomes" id="UP000092461"/>
    </source>
</evidence>